<dbReference type="PANTHER" id="PTHR10046">
    <property type="entry name" value="ATP DEPENDENT LON PROTEASE FAMILY MEMBER"/>
    <property type="match status" value="1"/>
</dbReference>
<sequence>MSRPADTHGDWVLWRPNGYGREPLYVPPALVPHLEAEHQQRESERRATEEAELVEGRRVREEEAATEKARANETAQPKPPTVGAHLAHFFEVERHRVLCDVDRIVERIQKVRDGLYGDKDHTNRELKALTAALERGPERSVVLQPGWQEELDDLAVELPAFRGAVEVVTNALALSAATLSLPAIPPLLLVGLPGVGKSYFCRRLTEVLACGRGWLAFDQPTAGCSLRGTDSHWSTARHGLLFELLALGETANPVVVLDEVDKASRRHGSQDIDMLSQLYSALEPETAQRLTDVSLDIELDASQVVYVGTANGLRTLDAALLSRFEVIPVGLPSPDERRESAMRVVESTMKRLGVRGVVRVSPGVSVLLADYTPRAIRRVVERAVGAVVVAGRERLSVEDIEAALGMTPAQQHARRMH</sequence>
<dbReference type="EMBL" id="JBIGIC010000008">
    <property type="protein sequence ID" value="MFG6488236.1"/>
    <property type="molecule type" value="Genomic_DNA"/>
</dbReference>
<keyword evidence="4" id="KW-1185">Reference proteome</keyword>
<protein>
    <submittedName>
        <fullName evidence="3">AAA family ATPase</fullName>
    </submittedName>
</protein>
<dbReference type="Pfam" id="PF00004">
    <property type="entry name" value="AAA"/>
    <property type="match status" value="1"/>
</dbReference>
<organism evidence="3 4">
    <name type="scientific">Pelomonas candidula</name>
    <dbReference type="NCBI Taxonomy" id="3299025"/>
    <lineage>
        <taxon>Bacteria</taxon>
        <taxon>Pseudomonadati</taxon>
        <taxon>Pseudomonadota</taxon>
        <taxon>Betaproteobacteria</taxon>
        <taxon>Burkholderiales</taxon>
        <taxon>Sphaerotilaceae</taxon>
        <taxon>Roseateles</taxon>
    </lineage>
</organism>
<comment type="caution">
    <text evidence="3">The sequence shown here is derived from an EMBL/GenBank/DDBJ whole genome shotgun (WGS) entry which is preliminary data.</text>
</comment>
<dbReference type="InterPro" id="IPR003959">
    <property type="entry name" value="ATPase_AAA_core"/>
</dbReference>
<evidence type="ECO:0000313" key="3">
    <source>
        <dbReference type="EMBL" id="MFG6488236.1"/>
    </source>
</evidence>
<dbReference type="InterPro" id="IPR027417">
    <property type="entry name" value="P-loop_NTPase"/>
</dbReference>
<dbReference type="SUPFAM" id="SSF52540">
    <property type="entry name" value="P-loop containing nucleoside triphosphate hydrolases"/>
    <property type="match status" value="1"/>
</dbReference>
<name>A0ABW7HEW6_9BURK</name>
<feature type="compositionally biased region" description="Basic and acidic residues" evidence="1">
    <location>
        <begin position="36"/>
        <end position="71"/>
    </location>
</feature>
<evidence type="ECO:0000313" key="4">
    <source>
        <dbReference type="Proteomes" id="UP001606134"/>
    </source>
</evidence>
<dbReference type="Proteomes" id="UP001606134">
    <property type="component" value="Unassembled WGS sequence"/>
</dbReference>
<dbReference type="SMART" id="SM00382">
    <property type="entry name" value="AAA"/>
    <property type="match status" value="1"/>
</dbReference>
<accession>A0ABW7HEW6</accession>
<dbReference type="RefSeq" id="WP_394412728.1">
    <property type="nucleotide sequence ID" value="NZ_JBIGIC010000008.1"/>
</dbReference>
<evidence type="ECO:0000259" key="2">
    <source>
        <dbReference type="SMART" id="SM00382"/>
    </source>
</evidence>
<dbReference type="InterPro" id="IPR027065">
    <property type="entry name" value="Lon_Prtase"/>
</dbReference>
<evidence type="ECO:0000256" key="1">
    <source>
        <dbReference type="SAM" id="MobiDB-lite"/>
    </source>
</evidence>
<gene>
    <name evidence="3" type="ORF">ACG04R_16235</name>
</gene>
<dbReference type="InterPro" id="IPR003593">
    <property type="entry name" value="AAA+_ATPase"/>
</dbReference>
<dbReference type="Gene3D" id="3.40.50.300">
    <property type="entry name" value="P-loop containing nucleotide triphosphate hydrolases"/>
    <property type="match status" value="1"/>
</dbReference>
<feature type="domain" description="AAA+ ATPase" evidence="2">
    <location>
        <begin position="183"/>
        <end position="333"/>
    </location>
</feature>
<proteinExistence type="predicted"/>
<feature type="region of interest" description="Disordered" evidence="1">
    <location>
        <begin position="36"/>
        <end position="81"/>
    </location>
</feature>
<reference evidence="3 4" key="1">
    <citation type="submission" date="2024-08" db="EMBL/GenBank/DDBJ databases">
        <authorList>
            <person name="Lu H."/>
        </authorList>
    </citation>
    <scope>NUCLEOTIDE SEQUENCE [LARGE SCALE GENOMIC DNA]</scope>
    <source>
        <strain evidence="3 4">BYS78W</strain>
    </source>
</reference>